<dbReference type="Pfam" id="PF03004">
    <property type="entry name" value="Transposase_24"/>
    <property type="match status" value="1"/>
</dbReference>
<name>A0AA41VX98_PAPNU</name>
<feature type="non-terminal residue" evidence="1">
    <location>
        <position position="1"/>
    </location>
</feature>
<dbReference type="PANTHER" id="PTHR33018">
    <property type="entry name" value="OS10G0338966 PROTEIN-RELATED"/>
    <property type="match status" value="1"/>
</dbReference>
<organism evidence="1 2">
    <name type="scientific">Papaver nudicaule</name>
    <name type="common">Iceland poppy</name>
    <dbReference type="NCBI Taxonomy" id="74823"/>
    <lineage>
        <taxon>Eukaryota</taxon>
        <taxon>Viridiplantae</taxon>
        <taxon>Streptophyta</taxon>
        <taxon>Embryophyta</taxon>
        <taxon>Tracheophyta</taxon>
        <taxon>Spermatophyta</taxon>
        <taxon>Magnoliopsida</taxon>
        <taxon>Ranunculales</taxon>
        <taxon>Papaveraceae</taxon>
        <taxon>Papaveroideae</taxon>
        <taxon>Papaver</taxon>
    </lineage>
</organism>
<comment type="caution">
    <text evidence="1">The sequence shown here is derived from an EMBL/GenBank/DDBJ whole genome shotgun (WGS) entry which is preliminary data.</text>
</comment>
<dbReference type="InterPro" id="IPR004252">
    <property type="entry name" value="Probable_transposase_24"/>
</dbReference>
<protein>
    <submittedName>
        <fullName evidence="1">Uncharacterized protein</fullName>
    </submittedName>
</protein>
<reference evidence="1" key="1">
    <citation type="submission" date="2022-03" db="EMBL/GenBank/DDBJ databases">
        <title>A functionally conserved STORR gene fusion in Papaver species that diverged 16.8 million years ago.</title>
        <authorList>
            <person name="Catania T."/>
        </authorList>
    </citation>
    <scope>NUCLEOTIDE SEQUENCE</scope>
    <source>
        <strain evidence="1">S-191538</strain>
    </source>
</reference>
<proteinExistence type="predicted"/>
<evidence type="ECO:0000313" key="1">
    <source>
        <dbReference type="EMBL" id="MCL7049177.1"/>
    </source>
</evidence>
<dbReference type="PANTHER" id="PTHR33018:SF34">
    <property type="entry name" value="OS02G0472350 PROTEIN"/>
    <property type="match status" value="1"/>
</dbReference>
<keyword evidence="2" id="KW-1185">Reference proteome</keyword>
<dbReference type="Proteomes" id="UP001177140">
    <property type="component" value="Unassembled WGS sequence"/>
</dbReference>
<evidence type="ECO:0000313" key="2">
    <source>
        <dbReference type="Proteomes" id="UP001177140"/>
    </source>
</evidence>
<dbReference type="AlphaFoldDB" id="A0AA41VX98"/>
<gene>
    <name evidence="1" type="ORF">MKW94_020848</name>
</gene>
<dbReference type="EMBL" id="JAJJMA010313039">
    <property type="protein sequence ID" value="MCL7049177.1"/>
    <property type="molecule type" value="Genomic_DNA"/>
</dbReference>
<sequence>SEFEFNVPSHLVRPCLEANFPQKLRTYKYSLRTNILKKKATKEAALEACPDDCSPDSWKGFVENEFKEGVKERNAKYSIVAKMNPVPHTLGRCSYANKCYKLEKEQGMVLDGRPELWMKGHEAKDGSVHPAAVEKYEEVKAAHEKRKNMGKDRLSSQLDFDNDALTEVFGKDKGNGVLCFSPHISKKRVMQADLATCVTAAKVDASHESNEPILASVYNLTNRVQNLAEIMLKTIDSQQSPQAPVSSNTPITINLPSSSDGLNSSTSGDVNLLDRERNIVAIGYIVNGKEGEVCHGRKVYPGEKKVCIQVVKDPTGPVPDPPQGDGHYTLSGYVEGGWVIWSESRLSQRKVNLLDRERNIVATGYIVNGKEGEVCDGRKVYPGEKKVRIEVVKDPTAAVPDPPQGDGHYTLAGYVEGGSIIWAESRLSYEG</sequence>
<accession>A0AA41VX98</accession>